<accession>A0A232F9G1</accession>
<comment type="caution">
    <text evidence="1">The sequence shown here is derived from an EMBL/GenBank/DDBJ whole genome shotgun (WGS) entry which is preliminary data.</text>
</comment>
<sequence>MPVLATAIVFNYKEKPRGKPIKHIPGYRTTRYPIDARCRCRLTSVLEIGSLVDGYDQQWKYPGQSDHGTSEQREEPGLVLEVVGKDVPWCPELIGRPLVLEDARSRAVAQTTARRHLQSSVVSAAAATVLLVLTIDRSGIGCWADDVSCCRSCDEH</sequence>
<gene>
    <name evidence="1" type="ORF">TSAR_008394</name>
</gene>
<evidence type="ECO:0000313" key="2">
    <source>
        <dbReference type="Proteomes" id="UP000215335"/>
    </source>
</evidence>
<keyword evidence="2" id="KW-1185">Reference proteome</keyword>
<evidence type="ECO:0000313" key="1">
    <source>
        <dbReference type="EMBL" id="OXU27089.1"/>
    </source>
</evidence>
<organism evidence="1 2">
    <name type="scientific">Trichomalopsis sarcophagae</name>
    <dbReference type="NCBI Taxonomy" id="543379"/>
    <lineage>
        <taxon>Eukaryota</taxon>
        <taxon>Metazoa</taxon>
        <taxon>Ecdysozoa</taxon>
        <taxon>Arthropoda</taxon>
        <taxon>Hexapoda</taxon>
        <taxon>Insecta</taxon>
        <taxon>Pterygota</taxon>
        <taxon>Neoptera</taxon>
        <taxon>Endopterygota</taxon>
        <taxon>Hymenoptera</taxon>
        <taxon>Apocrita</taxon>
        <taxon>Proctotrupomorpha</taxon>
        <taxon>Chalcidoidea</taxon>
        <taxon>Pteromalidae</taxon>
        <taxon>Pteromalinae</taxon>
        <taxon>Trichomalopsis</taxon>
    </lineage>
</organism>
<dbReference type="Proteomes" id="UP000215335">
    <property type="component" value="Unassembled WGS sequence"/>
</dbReference>
<dbReference type="AlphaFoldDB" id="A0A232F9G1"/>
<protein>
    <submittedName>
        <fullName evidence="1">Uncharacterized protein</fullName>
    </submittedName>
</protein>
<proteinExistence type="predicted"/>
<name>A0A232F9G1_9HYME</name>
<reference evidence="1 2" key="1">
    <citation type="journal article" date="2017" name="Curr. Biol.">
        <title>The Evolution of Venom by Co-option of Single-Copy Genes.</title>
        <authorList>
            <person name="Martinson E.O."/>
            <person name="Mrinalini"/>
            <person name="Kelkar Y.D."/>
            <person name="Chang C.H."/>
            <person name="Werren J.H."/>
        </authorList>
    </citation>
    <scope>NUCLEOTIDE SEQUENCE [LARGE SCALE GENOMIC DNA]</scope>
    <source>
        <strain evidence="1 2">Alberta</strain>
        <tissue evidence="1">Whole body</tissue>
    </source>
</reference>
<dbReference type="EMBL" id="NNAY01000669">
    <property type="protein sequence ID" value="OXU27089.1"/>
    <property type="molecule type" value="Genomic_DNA"/>
</dbReference>